<dbReference type="Proteomes" id="UP000149121">
    <property type="component" value="Segment"/>
</dbReference>
<dbReference type="KEGG" id="vg:30902721"/>
<protein>
    <submittedName>
        <fullName evidence="1">Mn2+ dependent serine threonine protein kinase</fullName>
    </submittedName>
</protein>
<evidence type="ECO:0000313" key="1">
    <source>
        <dbReference type="EMBL" id="AOC55229.1"/>
    </source>
</evidence>
<dbReference type="GO" id="GO:0016301">
    <property type="term" value="F:kinase activity"/>
    <property type="evidence" value="ECO:0007669"/>
    <property type="project" value="UniProtKB-KW"/>
</dbReference>
<dbReference type="SUPFAM" id="SSF56112">
    <property type="entry name" value="Protein kinase-like (PK-like)"/>
    <property type="match status" value="1"/>
</dbReference>
<name>A0A1B2RW61_9VIRU</name>
<reference evidence="1 2" key="1">
    <citation type="journal article" date="2016" name="J. Virol.">
        <title>Concurrence of Iridovirus, Polyomavirus, and a Unique Member of a New Group of Fish Papillomaviruses in Lymphocystis Disease-Affected Gilthead Sea Bream.</title>
        <authorList>
            <person name="Lopez-Bueno A."/>
            <person name="Mavian C."/>
            <person name="Labella A.M."/>
            <person name="Castro D."/>
            <person name="Borrego J.J."/>
            <person name="Alcami A."/>
            <person name="Alejo A."/>
        </authorList>
    </citation>
    <scope>NUCLEOTIDE SEQUENCE [LARGE SCALE GENOMIC DNA]</scope>
    <source>
        <strain evidence="1">SA9</strain>
    </source>
</reference>
<sequence length="462" mass="53903">MEQVYFFPSKKEGKYAYIADCLWQGVPAIFKASKHTDYSVECDLAALIRLKLTNCLHFCKPLARATHGKLEGIVLEKIKGILLEDMIHDRTFDVLQFLSAFDQTLMAVVAMHKSYITHNDLHLRNIFASPCETPYFIYSFGKREMFCVETLSMKSIVIDFGLSSVKYAETSLSDDGLTYLGYTLNGDLDLRNDLIQLCWNVIRRLDTYLIKERSVQKKNLIFEYIKFIRYVLAGLPVPVDRGTFEDHYYPCFNRLIKRTVPSKCKKRYSEDDLVEIAQMCKTLIPKPFKYKNYTPVEITETWVNLIKNINSDQPLERVKSVLEGEVYDPEFIDICQKVGLLAASIAAKCYEIVYDRRKEYYKNLDWKDATDLILHLPVRDFCKAPRLNDAVIIQDFLKRTVTRTVFTESLLNAVYDFRKTLNLIDSRKRSVDYVRYKTVEETKKIILNDNTGGLFYYKYKNV</sequence>
<proteinExistence type="predicted"/>
<keyword evidence="1" id="KW-0418">Kinase</keyword>
<dbReference type="OrthoDB" id="5547at10239"/>
<organism evidence="1 2">
    <name type="scientific">Lymphocystis disease virus 3</name>
    <dbReference type="NCBI Taxonomy" id="2560566"/>
    <lineage>
        <taxon>Viruses</taxon>
        <taxon>Varidnaviria</taxon>
        <taxon>Bamfordvirae</taxon>
        <taxon>Nucleocytoviricota</taxon>
        <taxon>Megaviricetes</taxon>
        <taxon>Pimascovirales</taxon>
        <taxon>Pimascovirales incertae sedis</taxon>
        <taxon>Iridoviridae</taxon>
        <taxon>Alphairidovirinae</taxon>
        <taxon>Lymphocystivirus</taxon>
        <taxon>Lymphocystivirus sparus1</taxon>
    </lineage>
</organism>
<keyword evidence="1" id="KW-0808">Transferase</keyword>
<dbReference type="EMBL" id="KX643370">
    <property type="protein sequence ID" value="AOC55229.1"/>
    <property type="molecule type" value="Genomic_DNA"/>
</dbReference>
<dbReference type="Gene3D" id="1.10.510.10">
    <property type="entry name" value="Transferase(Phosphotransferase) domain 1"/>
    <property type="match status" value="1"/>
</dbReference>
<gene>
    <name evidence="1" type="ORF">LCDVSa145L</name>
</gene>
<dbReference type="InterPro" id="IPR011009">
    <property type="entry name" value="Kinase-like_dom_sf"/>
</dbReference>
<evidence type="ECO:0000313" key="2">
    <source>
        <dbReference type="Proteomes" id="UP000149121"/>
    </source>
</evidence>
<keyword evidence="2" id="KW-1185">Reference proteome</keyword>
<accession>A0A1B2RW61</accession>